<evidence type="ECO:0000259" key="6">
    <source>
        <dbReference type="Pfam" id="PF04101"/>
    </source>
</evidence>
<dbReference type="PANTHER" id="PTHR12867">
    <property type="entry name" value="GLYCOSYL TRANSFERASE-RELATED"/>
    <property type="match status" value="1"/>
</dbReference>
<protein>
    <submittedName>
        <fullName evidence="7">PssE/Cps14G family polysaccharide biosynthesis glycosyltransferase</fullName>
    </submittedName>
</protein>
<comment type="subcellular location">
    <subcellularLocation>
        <location evidence="1">Endoplasmic reticulum</location>
    </subcellularLocation>
</comment>
<dbReference type="NCBIfam" id="NF041548">
    <property type="entry name" value="PssE"/>
    <property type="match status" value="1"/>
</dbReference>
<name>A0ABU5I8Y8_9BURK</name>
<dbReference type="InterPro" id="IPR048097">
    <property type="entry name" value="Cps14G-like"/>
</dbReference>
<keyword evidence="3" id="KW-0328">Glycosyltransferase</keyword>
<keyword evidence="4" id="KW-0808">Transferase</keyword>
<evidence type="ECO:0000256" key="2">
    <source>
        <dbReference type="ARBA" id="ARBA00006962"/>
    </source>
</evidence>
<comment type="similarity">
    <text evidence="2">Belongs to the glycosyltransferase 28 family.</text>
</comment>
<comment type="caution">
    <text evidence="7">The sequence shown here is derived from an EMBL/GenBank/DDBJ whole genome shotgun (WGS) entry which is preliminary data.</text>
</comment>
<sequence length="163" mass="18566">MILLTVGSMFPFDRLVRAVDEHVGAGRITEEVVAQIGDGRYEPRHMPFHRFLSRVEFEKLLERADMLLSHAGAGTIAMALEHDKRLLVVPRLVRHAEHVNDHQIATARRFEELQHVLVAYETAQIPAQLQALQGFRPRQRHAAPQRLAERIGRFLATECAPRA</sequence>
<accession>A0ABU5I8Y8</accession>
<evidence type="ECO:0000313" key="7">
    <source>
        <dbReference type="EMBL" id="MDZ5455566.1"/>
    </source>
</evidence>
<organism evidence="7 8">
    <name type="scientific">Azohydromonas lata</name>
    <dbReference type="NCBI Taxonomy" id="45677"/>
    <lineage>
        <taxon>Bacteria</taxon>
        <taxon>Pseudomonadati</taxon>
        <taxon>Pseudomonadota</taxon>
        <taxon>Betaproteobacteria</taxon>
        <taxon>Burkholderiales</taxon>
        <taxon>Sphaerotilaceae</taxon>
        <taxon>Azohydromonas</taxon>
    </lineage>
</organism>
<proteinExistence type="inferred from homology"/>
<evidence type="ECO:0000256" key="4">
    <source>
        <dbReference type="ARBA" id="ARBA00022679"/>
    </source>
</evidence>
<evidence type="ECO:0000256" key="1">
    <source>
        <dbReference type="ARBA" id="ARBA00004240"/>
    </source>
</evidence>
<dbReference type="Gene3D" id="3.40.50.2000">
    <property type="entry name" value="Glycogen Phosphorylase B"/>
    <property type="match status" value="1"/>
</dbReference>
<reference evidence="7 8" key="1">
    <citation type="submission" date="2023-11" db="EMBL/GenBank/DDBJ databases">
        <title>Draft genome of Azohydromonas lata strain H1 (DSM1123), a polyhydroxyalkanoate producer.</title>
        <authorList>
            <person name="Traversa D."/>
            <person name="D'Addabbo P."/>
            <person name="Pazzani C."/>
            <person name="Manzari C."/>
            <person name="Chiara M."/>
            <person name="Scrascia M."/>
        </authorList>
    </citation>
    <scope>NUCLEOTIDE SEQUENCE [LARGE SCALE GENOMIC DNA]</scope>
    <source>
        <strain evidence="7 8">H1</strain>
    </source>
</reference>
<dbReference type="InterPro" id="IPR007235">
    <property type="entry name" value="Glyco_trans_28_C"/>
</dbReference>
<keyword evidence="5" id="KW-0256">Endoplasmic reticulum</keyword>
<dbReference type="SUPFAM" id="SSF53756">
    <property type="entry name" value="UDP-Glycosyltransferase/glycogen phosphorylase"/>
    <property type="match status" value="1"/>
</dbReference>
<gene>
    <name evidence="7" type="primary">pssE</name>
    <name evidence="7" type="ORF">SM757_03165</name>
</gene>
<dbReference type="RefSeq" id="WP_066331825.1">
    <property type="nucleotide sequence ID" value="NZ_JAXOJX010000002.1"/>
</dbReference>
<evidence type="ECO:0000313" key="8">
    <source>
        <dbReference type="Proteomes" id="UP001293718"/>
    </source>
</evidence>
<evidence type="ECO:0000256" key="3">
    <source>
        <dbReference type="ARBA" id="ARBA00022676"/>
    </source>
</evidence>
<evidence type="ECO:0000256" key="5">
    <source>
        <dbReference type="ARBA" id="ARBA00022824"/>
    </source>
</evidence>
<dbReference type="Proteomes" id="UP001293718">
    <property type="component" value="Unassembled WGS sequence"/>
</dbReference>
<dbReference type="Pfam" id="PF04101">
    <property type="entry name" value="Glyco_tran_28_C"/>
    <property type="match status" value="1"/>
</dbReference>
<dbReference type="InterPro" id="IPR039042">
    <property type="entry name" value="Alg13-like"/>
</dbReference>
<keyword evidence="8" id="KW-1185">Reference proteome</keyword>
<dbReference type="EMBL" id="JAXOJX010000002">
    <property type="protein sequence ID" value="MDZ5455566.1"/>
    <property type="molecule type" value="Genomic_DNA"/>
</dbReference>
<dbReference type="PANTHER" id="PTHR12867:SF6">
    <property type="entry name" value="N-ACETYLGLUCOSAMINYLDIPHOSPHODOLICHOL N-ACETYLGLUCOSAMINYLTRANSFERASE"/>
    <property type="match status" value="1"/>
</dbReference>
<feature type="domain" description="Glycosyl transferase family 28 C-terminal" evidence="6">
    <location>
        <begin position="1"/>
        <end position="139"/>
    </location>
</feature>